<dbReference type="PROSITE" id="PS51257">
    <property type="entry name" value="PROKAR_LIPOPROTEIN"/>
    <property type="match status" value="1"/>
</dbReference>
<dbReference type="OrthoDB" id="818489at2"/>
<dbReference type="AlphaFoldDB" id="A0A3E0E867"/>
<evidence type="ECO:0000313" key="2">
    <source>
        <dbReference type="Proteomes" id="UP000256405"/>
    </source>
</evidence>
<keyword evidence="2" id="KW-1185">Reference proteome</keyword>
<organism evidence="1 2">
    <name type="scientific">Algoriphagus antarcticus</name>
    <dbReference type="NCBI Taxonomy" id="238540"/>
    <lineage>
        <taxon>Bacteria</taxon>
        <taxon>Pseudomonadati</taxon>
        <taxon>Bacteroidota</taxon>
        <taxon>Cytophagia</taxon>
        <taxon>Cytophagales</taxon>
        <taxon>Cyclobacteriaceae</taxon>
        <taxon>Algoriphagus</taxon>
    </lineage>
</organism>
<accession>A0A3E0E867</accession>
<evidence type="ECO:0008006" key="3">
    <source>
        <dbReference type="Google" id="ProtNLM"/>
    </source>
</evidence>
<dbReference type="Proteomes" id="UP000256405">
    <property type="component" value="Unassembled WGS sequence"/>
</dbReference>
<reference evidence="1 2" key="1">
    <citation type="submission" date="2018-08" db="EMBL/GenBank/DDBJ databases">
        <title>Genomic Encyclopedia of Archaeal and Bacterial Type Strains, Phase II (KMG-II): from individual species to whole genera.</title>
        <authorList>
            <person name="Goeker M."/>
        </authorList>
    </citation>
    <scope>NUCLEOTIDE SEQUENCE [LARGE SCALE GENOMIC DNA]</scope>
    <source>
        <strain evidence="1 2">DSM 15986</strain>
    </source>
</reference>
<name>A0A3E0E867_9BACT</name>
<gene>
    <name evidence="1" type="ORF">C8N25_101252</name>
</gene>
<proteinExistence type="predicted"/>
<evidence type="ECO:0000313" key="1">
    <source>
        <dbReference type="EMBL" id="REG94425.1"/>
    </source>
</evidence>
<dbReference type="EMBL" id="QUNF01000001">
    <property type="protein sequence ID" value="REG94425.1"/>
    <property type="molecule type" value="Genomic_DNA"/>
</dbReference>
<dbReference type="RefSeq" id="WP_086540780.1">
    <property type="nucleotide sequence ID" value="NZ_MSSW01000011.1"/>
</dbReference>
<sequence length="100" mass="11042">MKKFLAFAFLAVIGCSEKEPEAVRLIDFGALEKVSADLLIEKAIPLESDSSALLGEYLKVMYDEEGFFVMNYERPTGIHHFSNEGKLLGEVAEIGEAQGK</sequence>
<protein>
    <recommendedName>
        <fullName evidence="3">6-bladed beta-propeller</fullName>
    </recommendedName>
</protein>
<comment type="caution">
    <text evidence="1">The sequence shown here is derived from an EMBL/GenBank/DDBJ whole genome shotgun (WGS) entry which is preliminary data.</text>
</comment>